<dbReference type="Proteomes" id="UP000001072">
    <property type="component" value="Unassembled WGS sequence"/>
</dbReference>
<keyword evidence="1" id="KW-0472">Membrane</keyword>
<keyword evidence="4" id="KW-1185">Reference proteome</keyword>
<feature type="transmembrane region" description="Helical" evidence="1">
    <location>
        <begin position="232"/>
        <end position="253"/>
    </location>
</feature>
<evidence type="ECO:0000313" key="4">
    <source>
        <dbReference type="Proteomes" id="UP000001072"/>
    </source>
</evidence>
<dbReference type="VEuPathDB" id="FungiDB:MELLADRAFT_105092"/>
<name>F4RH83_MELLP</name>
<dbReference type="EMBL" id="GL883101">
    <property type="protein sequence ID" value="EGG08148.1"/>
    <property type="molecule type" value="Genomic_DNA"/>
</dbReference>
<dbReference type="HOGENOM" id="CLU_030195_1_1_1"/>
<dbReference type="PANTHER" id="PTHR33339">
    <property type="entry name" value="LYSM DOMAIN-CONTAINING PROTEIN"/>
    <property type="match status" value="1"/>
</dbReference>
<dbReference type="KEGG" id="mlr:MELLADRAFT_105092"/>
<dbReference type="GeneID" id="18922490"/>
<dbReference type="AlphaFoldDB" id="F4RH83"/>
<dbReference type="PANTHER" id="PTHR33339:SF1">
    <property type="entry name" value="LYSM DOMAIN-CONTAINING PROTEIN"/>
    <property type="match status" value="1"/>
</dbReference>
<dbReference type="OrthoDB" id="2498880at2759"/>
<feature type="transmembrane region" description="Helical" evidence="1">
    <location>
        <begin position="430"/>
        <end position="458"/>
    </location>
</feature>
<proteinExistence type="predicted"/>
<feature type="transmembrane region" description="Helical" evidence="1">
    <location>
        <begin position="207"/>
        <end position="226"/>
    </location>
</feature>
<evidence type="ECO:0000313" key="3">
    <source>
        <dbReference type="EMBL" id="EGG08148.1"/>
    </source>
</evidence>
<evidence type="ECO:0000259" key="2">
    <source>
        <dbReference type="Pfam" id="PF25278"/>
    </source>
</evidence>
<protein>
    <recommendedName>
        <fullName evidence="2">DUF7872 domain-containing protein</fullName>
    </recommendedName>
</protein>
<gene>
    <name evidence="3" type="ORF">MELLADRAFT_105092</name>
</gene>
<dbReference type="Pfam" id="PF25278">
    <property type="entry name" value="DUF7872"/>
    <property type="match status" value="1"/>
</dbReference>
<feature type="transmembrane region" description="Helical" evidence="1">
    <location>
        <begin position="464"/>
        <end position="483"/>
    </location>
</feature>
<dbReference type="InterPro" id="IPR057194">
    <property type="entry name" value="DUF7872"/>
</dbReference>
<dbReference type="RefSeq" id="XP_007408346.1">
    <property type="nucleotide sequence ID" value="XM_007408284.1"/>
</dbReference>
<organism evidence="4">
    <name type="scientific">Melampsora larici-populina (strain 98AG31 / pathotype 3-4-7)</name>
    <name type="common">Poplar leaf rust fungus</name>
    <dbReference type="NCBI Taxonomy" id="747676"/>
    <lineage>
        <taxon>Eukaryota</taxon>
        <taxon>Fungi</taxon>
        <taxon>Dikarya</taxon>
        <taxon>Basidiomycota</taxon>
        <taxon>Pucciniomycotina</taxon>
        <taxon>Pucciniomycetes</taxon>
        <taxon>Pucciniales</taxon>
        <taxon>Melampsoraceae</taxon>
        <taxon>Melampsora</taxon>
    </lineage>
</organism>
<feature type="domain" description="DUF7872" evidence="2">
    <location>
        <begin position="262"/>
        <end position="429"/>
    </location>
</feature>
<keyword evidence="1" id="KW-1133">Transmembrane helix</keyword>
<dbReference type="InParanoid" id="F4RH83"/>
<evidence type="ECO:0000256" key="1">
    <source>
        <dbReference type="SAM" id="Phobius"/>
    </source>
</evidence>
<accession>F4RH83</accession>
<keyword evidence="1" id="KW-0812">Transmembrane</keyword>
<sequence length="501" mass="54850">MISSIYQQASTVFLLNILISYPTPTHTASGNSLNSPAGSNNLGMTYPAPNGKWPNIYTAEPMVPEIWKKYNVSGYLDTYPGGKELNVADLTRQNSIYNFDCRVFQGCHIGQIGLPVPGPLYYPLLSLENYSKFQASTIKAAGFAANMVQSQALVISEYIYLSIVSFEHPTEIDVDGFVILAISSQLAIDLYKYGDNGAKKWFQVAKIFNILLAVTASVAAVTMLVVTAGSGAVLSSMLVAGAVSLVVAGSNIAGQRALDARKSDAFSRWADYTTMVGQWQEWTTKNANDQLDAILKAGIGTPEGLLGRFQDGQFLFDRQPQSTVEIEQRMTEIMTARLINHILNMIPSNCWGGGPDGALRLEDGWLSHCTKDGVMRNIIGAGPGSKAINNLYNAGAIVTKYKISVEYMVQQSIDCQNKYGIGHDPYDNGYLWFFGGAGTSGMFHWVWILSVFSIYQYAMLQQTMALIFTAFSTHGMSLLNGTWARQLLEQRLAVPCEDPLS</sequence>
<reference evidence="4" key="1">
    <citation type="journal article" date="2011" name="Proc. Natl. Acad. Sci. U.S.A.">
        <title>Obligate biotrophy features unraveled by the genomic analysis of rust fungi.</title>
        <authorList>
            <person name="Duplessis S."/>
            <person name="Cuomo C.A."/>
            <person name="Lin Y.-C."/>
            <person name="Aerts A."/>
            <person name="Tisserant E."/>
            <person name="Veneault-Fourrey C."/>
            <person name="Joly D.L."/>
            <person name="Hacquard S."/>
            <person name="Amselem J."/>
            <person name="Cantarel B.L."/>
            <person name="Chiu R."/>
            <person name="Coutinho P.M."/>
            <person name="Feau N."/>
            <person name="Field M."/>
            <person name="Frey P."/>
            <person name="Gelhaye E."/>
            <person name="Goldberg J."/>
            <person name="Grabherr M.G."/>
            <person name="Kodira C.D."/>
            <person name="Kohler A."/>
            <person name="Kuees U."/>
            <person name="Lindquist E.A."/>
            <person name="Lucas S.M."/>
            <person name="Mago R."/>
            <person name="Mauceli E."/>
            <person name="Morin E."/>
            <person name="Murat C."/>
            <person name="Pangilinan J.L."/>
            <person name="Park R."/>
            <person name="Pearson M."/>
            <person name="Quesneville H."/>
            <person name="Rouhier N."/>
            <person name="Sakthikumar S."/>
            <person name="Salamov A.A."/>
            <person name="Schmutz J."/>
            <person name="Selles B."/>
            <person name="Shapiro H."/>
            <person name="Tanguay P."/>
            <person name="Tuskan G.A."/>
            <person name="Henrissat B."/>
            <person name="Van de Peer Y."/>
            <person name="Rouze P."/>
            <person name="Ellis J.G."/>
            <person name="Dodds P.N."/>
            <person name="Schein J.E."/>
            <person name="Zhong S."/>
            <person name="Hamelin R.C."/>
            <person name="Grigoriev I.V."/>
            <person name="Szabo L.J."/>
            <person name="Martin F."/>
        </authorList>
    </citation>
    <scope>NUCLEOTIDE SEQUENCE [LARGE SCALE GENOMIC DNA]</scope>
    <source>
        <strain evidence="4">98AG31 / pathotype 3-4-7</strain>
    </source>
</reference>